<name>A0A8G2FX45_PICTO</name>
<dbReference type="PANTHER" id="PTHR11778">
    <property type="entry name" value="SERYL-TRNA SYNTHETASE"/>
    <property type="match status" value="1"/>
</dbReference>
<dbReference type="Gene3D" id="3.30.930.10">
    <property type="entry name" value="Bira Bifunctional Protein, Domain 2"/>
    <property type="match status" value="1"/>
</dbReference>
<dbReference type="HAMAP" id="MF_00176">
    <property type="entry name" value="Ser_tRNA_synth_type1"/>
    <property type="match status" value="1"/>
</dbReference>
<comment type="subunit">
    <text evidence="6">Homodimer. The tRNA molecule binds across the dimer.</text>
</comment>
<comment type="catalytic activity">
    <reaction evidence="6">
        <text>tRNA(Ser) + L-serine + ATP = L-seryl-tRNA(Ser) + AMP + diphosphate + H(+)</text>
        <dbReference type="Rhea" id="RHEA:12292"/>
        <dbReference type="Rhea" id="RHEA-COMP:9669"/>
        <dbReference type="Rhea" id="RHEA-COMP:9703"/>
        <dbReference type="ChEBI" id="CHEBI:15378"/>
        <dbReference type="ChEBI" id="CHEBI:30616"/>
        <dbReference type="ChEBI" id="CHEBI:33019"/>
        <dbReference type="ChEBI" id="CHEBI:33384"/>
        <dbReference type="ChEBI" id="CHEBI:78442"/>
        <dbReference type="ChEBI" id="CHEBI:78533"/>
        <dbReference type="ChEBI" id="CHEBI:456215"/>
        <dbReference type="EC" id="6.1.1.11"/>
    </reaction>
</comment>
<evidence type="ECO:0000259" key="9">
    <source>
        <dbReference type="PROSITE" id="PS50862"/>
    </source>
</evidence>
<evidence type="ECO:0000256" key="6">
    <source>
        <dbReference type="HAMAP-Rule" id="MF_00176"/>
    </source>
</evidence>
<feature type="binding site" evidence="7">
    <location>
        <position position="249"/>
    </location>
    <ligand>
        <name>L-serine</name>
        <dbReference type="ChEBI" id="CHEBI:33384"/>
    </ligand>
</feature>
<feature type="binding site" evidence="7">
    <location>
        <position position="399"/>
    </location>
    <ligand>
        <name>L-serine</name>
        <dbReference type="ChEBI" id="CHEBI:33384"/>
    </ligand>
</feature>
<accession>A0A8G2FX45</accession>
<dbReference type="Gene3D" id="1.10.287.40">
    <property type="entry name" value="Serine-tRNA synthetase, tRNA binding domain"/>
    <property type="match status" value="1"/>
</dbReference>
<dbReference type="AlphaFoldDB" id="A0A8G2FX45"/>
<dbReference type="SUPFAM" id="SSF46589">
    <property type="entry name" value="tRNA-binding arm"/>
    <property type="match status" value="1"/>
</dbReference>
<dbReference type="RefSeq" id="WP_084272883.1">
    <property type="nucleotide sequence ID" value="NZ_FWYE01000002.1"/>
</dbReference>
<dbReference type="EC" id="6.1.1.11" evidence="6"/>
<dbReference type="Pfam" id="PF02403">
    <property type="entry name" value="Seryl_tRNA_N"/>
    <property type="match status" value="1"/>
</dbReference>
<dbReference type="GO" id="GO:0016260">
    <property type="term" value="P:selenocysteine biosynthetic process"/>
    <property type="evidence" value="ECO:0007669"/>
    <property type="project" value="UniProtKB-UniRule"/>
</dbReference>
<dbReference type="PRINTS" id="PR00981">
    <property type="entry name" value="TRNASYNTHSER"/>
</dbReference>
<dbReference type="UniPathway" id="UPA00906">
    <property type="reaction ID" value="UER00895"/>
</dbReference>
<feature type="site" description="Important for serine binding" evidence="7">
    <location>
        <position position="401"/>
    </location>
</feature>
<evidence type="ECO:0000313" key="11">
    <source>
        <dbReference type="Proteomes" id="UP000192315"/>
    </source>
</evidence>
<comment type="function">
    <text evidence="6">Catalyzes the attachment of serine to tRNA(Ser). Is also able to aminoacylate tRNA(Sec) with serine, to form the misacylated tRNA L-seryl-tRNA(Sec), which will be further converted into selenocysteinyl-tRNA(Sec).</text>
</comment>
<feature type="binding site" evidence="6">
    <location>
        <position position="296"/>
    </location>
    <ligand>
        <name>ATP</name>
        <dbReference type="ChEBI" id="CHEBI:30616"/>
    </ligand>
</feature>
<dbReference type="InterPro" id="IPR045864">
    <property type="entry name" value="aa-tRNA-synth_II/BPL/LPL"/>
</dbReference>
<keyword evidence="2 6" id="KW-0547">Nucleotide-binding</keyword>
<dbReference type="InterPro" id="IPR010978">
    <property type="entry name" value="tRNA-bd_arm"/>
</dbReference>
<feature type="binding site" evidence="6 8">
    <location>
        <begin position="280"/>
        <end position="282"/>
    </location>
    <ligand>
        <name>ATP</name>
        <dbReference type="ChEBI" id="CHEBI:30616"/>
    </ligand>
</feature>
<sequence length="444" mass="51411">MIDIKLLRLNSEIFYKSCRDRGFDTRILDEFFELDNEWKENLKQLNNIKHDKNSITMEISRRIKAGDDINDLKLKVESLNIDIQRLEGRQNEIDVKRNEILRLIPNLLADDVPRCFGDENNRLVRYYGRARVFSDDVKYFIENSGSGDYEEIDYRPKSHVDLISELNLADIERAGKIAGARFYFLKNRLFKLELALINYAVDFLSQRGYTVLEPPFMINYKSMSGATDIETFKDTLYKIEGDDLYLIATAEHPIASMLQDEILMEDELPIRVSGVSPCFRREAGAHGKDTKGIFRVHQFNKIEQFVFCKPEDSWDFFDELVRNSEDIYKSLKIPYRVVNVCSGELGNLAAKKYDIEAWFPAQGKFREIVSASNDTDYQARSLNIKYRSRDGNRFVHTLNSTAIATERILVAIMENFQDRNGKVIKIPEALIPYTGFSEIGGDDN</sequence>
<evidence type="ECO:0000256" key="2">
    <source>
        <dbReference type="ARBA" id="ARBA00022741"/>
    </source>
</evidence>
<reference evidence="10 11" key="1">
    <citation type="submission" date="2017-04" db="EMBL/GenBank/DDBJ databases">
        <authorList>
            <person name="Varghese N."/>
            <person name="Submissions S."/>
        </authorList>
    </citation>
    <scope>NUCLEOTIDE SEQUENCE [LARGE SCALE GENOMIC DNA]</scope>
    <source>
        <strain evidence="10 11">DSM 9789</strain>
    </source>
</reference>
<keyword evidence="11" id="KW-1185">Reference proteome</keyword>
<dbReference type="NCBIfam" id="TIGR00414">
    <property type="entry name" value="serS"/>
    <property type="match status" value="1"/>
</dbReference>
<dbReference type="Proteomes" id="UP000192315">
    <property type="component" value="Unassembled WGS sequence"/>
</dbReference>
<comment type="caution">
    <text evidence="10">The sequence shown here is derived from an EMBL/GenBank/DDBJ whole genome shotgun (WGS) entry which is preliminary data.</text>
</comment>
<dbReference type="InterPro" id="IPR033729">
    <property type="entry name" value="SerRS_core"/>
</dbReference>
<dbReference type="PROSITE" id="PS50862">
    <property type="entry name" value="AA_TRNA_LIGASE_II"/>
    <property type="match status" value="1"/>
</dbReference>
<dbReference type="InterPro" id="IPR002317">
    <property type="entry name" value="Ser-tRNA-ligase_type_1"/>
</dbReference>
<keyword evidence="1 6" id="KW-0436">Ligase</keyword>
<dbReference type="GO" id="GO:0005737">
    <property type="term" value="C:cytoplasm"/>
    <property type="evidence" value="ECO:0007669"/>
    <property type="project" value="UniProtKB-SubCell"/>
</dbReference>
<evidence type="ECO:0000256" key="7">
    <source>
        <dbReference type="PIRSR" id="PIRSR001529-1"/>
    </source>
</evidence>
<keyword evidence="6" id="KW-0963">Cytoplasm</keyword>
<dbReference type="InterPro" id="IPR006195">
    <property type="entry name" value="aa-tRNA-synth_II"/>
</dbReference>
<evidence type="ECO:0000256" key="1">
    <source>
        <dbReference type="ARBA" id="ARBA00022598"/>
    </source>
</evidence>
<evidence type="ECO:0000256" key="8">
    <source>
        <dbReference type="PIRSR" id="PIRSR001529-2"/>
    </source>
</evidence>
<dbReference type="InterPro" id="IPR002314">
    <property type="entry name" value="aa-tRNA-synt_IIb"/>
</dbReference>
<feature type="binding site" evidence="8">
    <location>
        <begin position="296"/>
        <end position="299"/>
    </location>
    <ligand>
        <name>ATP</name>
        <dbReference type="ChEBI" id="CHEBI:30616"/>
    </ligand>
</feature>
<dbReference type="EMBL" id="FWYE01000002">
    <property type="protein sequence ID" value="SMD31115.1"/>
    <property type="molecule type" value="Genomic_DNA"/>
</dbReference>
<dbReference type="SUPFAM" id="SSF55681">
    <property type="entry name" value="Class II aaRS and biotin synthetases"/>
    <property type="match status" value="1"/>
</dbReference>
<feature type="binding site" evidence="6">
    <location>
        <position position="401"/>
    </location>
    <ligand>
        <name>L-serine</name>
        <dbReference type="ChEBI" id="CHEBI:33384"/>
    </ligand>
</feature>
<feature type="binding site" evidence="6">
    <location>
        <begin position="249"/>
        <end position="251"/>
    </location>
    <ligand>
        <name>L-serine</name>
        <dbReference type="ChEBI" id="CHEBI:33384"/>
    </ligand>
</feature>
<dbReference type="Pfam" id="PF00587">
    <property type="entry name" value="tRNA-synt_2b"/>
    <property type="match status" value="1"/>
</dbReference>
<gene>
    <name evidence="6" type="primary">serS</name>
    <name evidence="10" type="ORF">SAMN02745355_1035</name>
</gene>
<feature type="domain" description="Aminoacyl-transfer RNA synthetases class-II family profile" evidence="9">
    <location>
        <begin position="153"/>
        <end position="432"/>
    </location>
</feature>
<comment type="subcellular location">
    <subcellularLocation>
        <location evidence="6">Cytoplasm</location>
    </subcellularLocation>
</comment>
<comment type="pathway">
    <text evidence="6">Aminoacyl-tRNA biosynthesis; selenocysteinyl-tRNA(Sec) biosynthesis; L-seryl-tRNA(Sec) from L-serine and tRNA(Sec): step 1/1.</text>
</comment>
<dbReference type="GO" id="GO:0006434">
    <property type="term" value="P:seryl-tRNA aminoacylation"/>
    <property type="evidence" value="ECO:0007669"/>
    <property type="project" value="UniProtKB-UniRule"/>
</dbReference>
<dbReference type="GO" id="GO:0005524">
    <property type="term" value="F:ATP binding"/>
    <property type="evidence" value="ECO:0007669"/>
    <property type="project" value="UniProtKB-UniRule"/>
</dbReference>
<feature type="binding site" evidence="6 7">
    <location>
        <position position="303"/>
    </location>
    <ligand>
        <name>L-serine</name>
        <dbReference type="ChEBI" id="CHEBI:33384"/>
    </ligand>
</feature>
<proteinExistence type="inferred from homology"/>
<evidence type="ECO:0000313" key="10">
    <source>
        <dbReference type="EMBL" id="SMD31115.1"/>
    </source>
</evidence>
<evidence type="ECO:0000256" key="5">
    <source>
        <dbReference type="ARBA" id="ARBA00023146"/>
    </source>
</evidence>
<keyword evidence="3 6" id="KW-0067">ATP-binding</keyword>
<feature type="binding site" evidence="6 8">
    <location>
        <begin position="367"/>
        <end position="370"/>
    </location>
    <ligand>
        <name>ATP</name>
        <dbReference type="ChEBI" id="CHEBI:30616"/>
    </ligand>
</feature>
<evidence type="ECO:0000256" key="4">
    <source>
        <dbReference type="ARBA" id="ARBA00022917"/>
    </source>
</evidence>
<feature type="binding site" evidence="7">
    <location>
        <position position="280"/>
    </location>
    <ligand>
        <name>L-serine</name>
        <dbReference type="ChEBI" id="CHEBI:33384"/>
    </ligand>
</feature>
<dbReference type="InterPro" id="IPR042103">
    <property type="entry name" value="SerRS_1_N_sf"/>
</dbReference>
<evidence type="ECO:0000256" key="3">
    <source>
        <dbReference type="ARBA" id="ARBA00022840"/>
    </source>
</evidence>
<comment type="domain">
    <text evidence="6">Consists of two distinct domains, a catalytic core and a N-terminal extension that is involved in tRNA binding.</text>
</comment>
<organism evidence="10 11">
    <name type="scientific">Picrophilus torridus (strain ATCC 700027 / DSM 9790 / JCM 10055 / NBRC 100828 / KAW 2/3)</name>
    <dbReference type="NCBI Taxonomy" id="1122961"/>
    <lineage>
        <taxon>Archaea</taxon>
        <taxon>Methanobacteriati</taxon>
        <taxon>Thermoplasmatota</taxon>
        <taxon>Thermoplasmata</taxon>
        <taxon>Thermoplasmatales</taxon>
        <taxon>Picrophilaceae</taxon>
        <taxon>Picrophilus</taxon>
    </lineage>
</organism>
<comment type="catalytic activity">
    <reaction evidence="6">
        <text>tRNA(Sec) + L-serine + ATP = L-seryl-tRNA(Sec) + AMP + diphosphate + H(+)</text>
        <dbReference type="Rhea" id="RHEA:42580"/>
        <dbReference type="Rhea" id="RHEA-COMP:9742"/>
        <dbReference type="Rhea" id="RHEA-COMP:10128"/>
        <dbReference type="ChEBI" id="CHEBI:15378"/>
        <dbReference type="ChEBI" id="CHEBI:30616"/>
        <dbReference type="ChEBI" id="CHEBI:33019"/>
        <dbReference type="ChEBI" id="CHEBI:33384"/>
        <dbReference type="ChEBI" id="CHEBI:78442"/>
        <dbReference type="ChEBI" id="CHEBI:78533"/>
        <dbReference type="ChEBI" id="CHEBI:456215"/>
        <dbReference type="EC" id="6.1.1.11"/>
    </reaction>
</comment>
<protein>
    <recommendedName>
        <fullName evidence="6">Serine--tRNA ligase</fullName>
        <ecNumber evidence="6">6.1.1.11</ecNumber>
    </recommendedName>
    <alternativeName>
        <fullName evidence="6">Seryl-tRNA synthetase</fullName>
        <shortName evidence="6">SerRS</shortName>
    </alternativeName>
    <alternativeName>
        <fullName evidence="6">Seryl-tRNA(Ser/Sec) synthetase</fullName>
    </alternativeName>
</protein>
<comment type="similarity">
    <text evidence="6">Belongs to the class-II aminoacyl-tRNA synthetase family. Type-1 seryl-tRNA synthetase subfamily.</text>
</comment>
<dbReference type="GO" id="GO:0004828">
    <property type="term" value="F:serine-tRNA ligase activity"/>
    <property type="evidence" value="ECO:0007669"/>
    <property type="project" value="UniProtKB-UniRule"/>
</dbReference>
<keyword evidence="5 6" id="KW-0030">Aminoacyl-tRNA synthetase</keyword>
<dbReference type="CDD" id="cd00770">
    <property type="entry name" value="SerRS_core"/>
    <property type="match status" value="1"/>
</dbReference>
<dbReference type="PIRSF" id="PIRSF001529">
    <property type="entry name" value="Ser-tRNA-synth_IIa"/>
    <property type="match status" value="1"/>
</dbReference>
<dbReference type="InterPro" id="IPR015866">
    <property type="entry name" value="Ser-tRNA-synth_1_N"/>
</dbReference>
<keyword evidence="4 6" id="KW-0648">Protein biosynthesis</keyword>